<organism evidence="6 7">
    <name type="scientific">Pseudocohnilembus persalinus</name>
    <name type="common">Ciliate</name>
    <dbReference type="NCBI Taxonomy" id="266149"/>
    <lineage>
        <taxon>Eukaryota</taxon>
        <taxon>Sar</taxon>
        <taxon>Alveolata</taxon>
        <taxon>Ciliophora</taxon>
        <taxon>Intramacronucleata</taxon>
        <taxon>Oligohymenophorea</taxon>
        <taxon>Scuticociliatia</taxon>
        <taxon>Philasterida</taxon>
        <taxon>Pseudocohnilembidae</taxon>
        <taxon>Pseudocohnilembus</taxon>
    </lineage>
</organism>
<proteinExistence type="inferred from homology"/>
<evidence type="ECO:0000256" key="1">
    <source>
        <dbReference type="ARBA" id="ARBA00001928"/>
    </source>
</evidence>
<evidence type="ECO:0000313" key="7">
    <source>
        <dbReference type="Proteomes" id="UP000054937"/>
    </source>
</evidence>
<keyword evidence="4" id="KW-0620">Polyamine biosynthesis</keyword>
<dbReference type="InterPro" id="IPR003826">
    <property type="entry name" value="AdoMetDC_fam_prok"/>
</dbReference>
<dbReference type="EMBL" id="LDAU01000196">
    <property type="protein sequence ID" value="KRX00072.1"/>
    <property type="molecule type" value="Genomic_DNA"/>
</dbReference>
<gene>
    <name evidence="6" type="ORF">PPERSA_07269</name>
</gene>
<protein>
    <recommendedName>
        <fullName evidence="5">PABS domain-containing protein</fullName>
    </recommendedName>
</protein>
<dbReference type="PANTHER" id="PTHR11558">
    <property type="entry name" value="SPERMIDINE/SPERMINE SYNTHASE"/>
    <property type="match status" value="1"/>
</dbReference>
<dbReference type="Pfam" id="PF01564">
    <property type="entry name" value="Spermine_synth"/>
    <property type="match status" value="1"/>
</dbReference>
<sequence length="372" mass="42239">MQKKFTTLPNLGRNFHLDFTNVKSDFQLHNLEKVTELFKNALQKVNLPVIQSHHYSSEQGLILNFILKTGHLNYASFTESNSCTIDLFYSQQKHADNDNNDKSIELTFEDFVSDVIGFQSQTTNIGFNRGKYTQLSTNELPDKNEIFHNVKFVHKEKTLFQDLRIYDTPEMGRVLILDGMVQISNELEDNYTVDLQKEIVNKNSKHILIIGGGDLLIANYILKHYSNVEKVTLCEIDKGVIDSVQKYFEYGQKEVQEALKSGRLEIVINDGAKFAKEQAEKYSEIYNGVIVDCSDSWNEGSPALSLTTVEFYSNLKKLLTQGGGVSQQLSHPSLIPKFQEAWKQAGLSNFKDINCVSPEYGGYLPLGCAYKN</sequence>
<keyword evidence="7" id="KW-1185">Reference proteome</keyword>
<dbReference type="Proteomes" id="UP000054937">
    <property type="component" value="Unassembled WGS sequence"/>
</dbReference>
<dbReference type="InterPro" id="IPR035246">
    <property type="entry name" value="Spermidine_synt_N"/>
</dbReference>
<dbReference type="PROSITE" id="PS51006">
    <property type="entry name" value="PABS_2"/>
    <property type="match status" value="1"/>
</dbReference>
<comment type="similarity">
    <text evidence="2">Belongs to the spermidine/spermine synthase family.</text>
</comment>
<dbReference type="FunCoup" id="A0A0V0QD72">
    <property type="interactions" value="328"/>
</dbReference>
<dbReference type="InterPro" id="IPR030374">
    <property type="entry name" value="PABS"/>
</dbReference>
<dbReference type="InParanoid" id="A0A0V0QD72"/>
<dbReference type="AlphaFoldDB" id="A0A0V0QD72"/>
<dbReference type="HAMAP" id="MF_00198">
    <property type="entry name" value="Spermidine_synth"/>
    <property type="match status" value="1"/>
</dbReference>
<name>A0A0V0QD72_PSEPJ</name>
<evidence type="ECO:0000256" key="3">
    <source>
        <dbReference type="ARBA" id="ARBA00022679"/>
    </source>
</evidence>
<dbReference type="GO" id="GO:0004766">
    <property type="term" value="F:spermidine synthase activity"/>
    <property type="evidence" value="ECO:0007669"/>
    <property type="project" value="TreeGrafter"/>
</dbReference>
<dbReference type="InterPro" id="IPR001045">
    <property type="entry name" value="Spermi_synthase"/>
</dbReference>
<reference evidence="6 7" key="1">
    <citation type="journal article" date="2015" name="Sci. Rep.">
        <title>Genome of the facultative scuticociliatosis pathogen Pseudocohnilembus persalinus provides insight into its virulence through horizontal gene transfer.</title>
        <authorList>
            <person name="Xiong J."/>
            <person name="Wang G."/>
            <person name="Cheng J."/>
            <person name="Tian M."/>
            <person name="Pan X."/>
            <person name="Warren A."/>
            <person name="Jiang C."/>
            <person name="Yuan D."/>
            <person name="Miao W."/>
        </authorList>
    </citation>
    <scope>NUCLEOTIDE SEQUENCE [LARGE SCALE GENOMIC DNA]</scope>
    <source>
        <strain evidence="6">36N120E</strain>
    </source>
</reference>
<dbReference type="PANTHER" id="PTHR11558:SF11">
    <property type="entry name" value="SPERMIDINE SYNTHASE"/>
    <property type="match status" value="1"/>
</dbReference>
<dbReference type="Pfam" id="PF02675">
    <property type="entry name" value="AdoMet_dc"/>
    <property type="match status" value="1"/>
</dbReference>
<dbReference type="OMA" id="KITICEI"/>
<dbReference type="Gene3D" id="2.30.140.10">
    <property type="entry name" value="Spermidine synthase, tetramerisation domain"/>
    <property type="match status" value="1"/>
</dbReference>
<dbReference type="InterPro" id="IPR029063">
    <property type="entry name" value="SAM-dependent_MTases_sf"/>
</dbReference>
<comment type="caution">
    <text evidence="6">The sequence shown here is derived from an EMBL/GenBank/DDBJ whole genome shotgun (WGS) entry which is preliminary data.</text>
</comment>
<feature type="domain" description="PABS" evidence="5">
    <location>
        <begin position="129"/>
        <end position="372"/>
    </location>
</feature>
<feature type="active site" description="Proton acceptor" evidence="4">
    <location>
        <position position="292"/>
    </location>
</feature>
<evidence type="ECO:0000313" key="6">
    <source>
        <dbReference type="EMBL" id="KRX00072.1"/>
    </source>
</evidence>
<dbReference type="Gene3D" id="3.60.90.10">
    <property type="entry name" value="S-adenosylmethionine decarboxylase"/>
    <property type="match status" value="1"/>
</dbReference>
<dbReference type="GO" id="GO:0004014">
    <property type="term" value="F:adenosylmethionine decarboxylase activity"/>
    <property type="evidence" value="ECO:0007669"/>
    <property type="project" value="InterPro"/>
</dbReference>
<evidence type="ECO:0000256" key="4">
    <source>
        <dbReference type="PROSITE-ProRule" id="PRU00354"/>
    </source>
</evidence>
<dbReference type="Gene3D" id="3.40.50.150">
    <property type="entry name" value="Vaccinia Virus protein VP39"/>
    <property type="match status" value="1"/>
</dbReference>
<dbReference type="GO" id="GO:0005829">
    <property type="term" value="C:cytosol"/>
    <property type="evidence" value="ECO:0007669"/>
    <property type="project" value="TreeGrafter"/>
</dbReference>
<dbReference type="GO" id="GO:0008295">
    <property type="term" value="P:spermidine biosynthetic process"/>
    <property type="evidence" value="ECO:0007669"/>
    <property type="project" value="InterPro"/>
</dbReference>
<dbReference type="SUPFAM" id="SSF53335">
    <property type="entry name" value="S-adenosyl-L-methionine-dependent methyltransferases"/>
    <property type="match status" value="1"/>
</dbReference>
<dbReference type="Pfam" id="PF17284">
    <property type="entry name" value="Spermine_synt_N"/>
    <property type="match status" value="1"/>
</dbReference>
<keyword evidence="3 4" id="KW-0808">Transferase</keyword>
<evidence type="ECO:0000259" key="5">
    <source>
        <dbReference type="PROSITE" id="PS51006"/>
    </source>
</evidence>
<dbReference type="OrthoDB" id="305826at2759"/>
<dbReference type="InterPro" id="IPR037163">
    <property type="entry name" value="Spermidine_synt_N_sf"/>
</dbReference>
<accession>A0A0V0QD72</accession>
<evidence type="ECO:0000256" key="2">
    <source>
        <dbReference type="ARBA" id="ARBA00007867"/>
    </source>
</evidence>
<comment type="cofactor">
    <cofactor evidence="1">
        <name>pyruvate</name>
        <dbReference type="ChEBI" id="CHEBI:15361"/>
    </cofactor>
</comment>